<evidence type="ECO:0000256" key="3">
    <source>
        <dbReference type="ARBA" id="ARBA00022478"/>
    </source>
</evidence>
<comment type="function">
    <text evidence="6">DNA-dependent RNA polymerase catalyzes the transcription of DNA into RNA using the four ribonucleoside triphosphates as substrates. Specific peripheric component of RNA polymerase III which synthesizes small RNAs, such as 5S rRNA and tRNAs.</text>
</comment>
<proteinExistence type="inferred from homology"/>
<dbReference type="PANTHER" id="PTHR12780">
    <property type="entry name" value="RNA POLYMERASE III DNA DIRECTED , 39KD SUBUNIT-RELATED"/>
    <property type="match status" value="1"/>
</dbReference>
<dbReference type="EnsemblPlants" id="Pp3c22_6800V3.1">
    <property type="protein sequence ID" value="Pp3c22_6800V3.1"/>
    <property type="gene ID" value="Pp3c22_6800"/>
</dbReference>
<dbReference type="Proteomes" id="UP000006727">
    <property type="component" value="Chromosome 22"/>
</dbReference>
<evidence type="ECO:0000256" key="5">
    <source>
        <dbReference type="ARBA" id="ARBA00023242"/>
    </source>
</evidence>
<comment type="similarity">
    <text evidence="2 6">Belongs to the eukaryotic RPC34/RPC39 RNA polymerase subunit family.</text>
</comment>
<dbReference type="OMA" id="VGTTKKC"/>
<dbReference type="InterPro" id="IPR036388">
    <property type="entry name" value="WH-like_DNA-bd_sf"/>
</dbReference>
<organism evidence="7">
    <name type="scientific">Physcomitrium patens</name>
    <name type="common">Spreading-leaved earth moss</name>
    <name type="synonym">Physcomitrella patens</name>
    <dbReference type="NCBI Taxonomy" id="3218"/>
    <lineage>
        <taxon>Eukaryota</taxon>
        <taxon>Viridiplantae</taxon>
        <taxon>Streptophyta</taxon>
        <taxon>Embryophyta</taxon>
        <taxon>Bryophyta</taxon>
        <taxon>Bryophytina</taxon>
        <taxon>Bryopsida</taxon>
        <taxon>Funariidae</taxon>
        <taxon>Funariales</taxon>
        <taxon>Funariaceae</taxon>
        <taxon>Physcomitrium</taxon>
    </lineage>
</organism>
<evidence type="ECO:0000256" key="4">
    <source>
        <dbReference type="ARBA" id="ARBA00023163"/>
    </source>
</evidence>
<dbReference type="GO" id="GO:0005737">
    <property type="term" value="C:cytoplasm"/>
    <property type="evidence" value="ECO:0007669"/>
    <property type="project" value="UniProtKB-ARBA"/>
</dbReference>
<dbReference type="GO" id="GO:0005654">
    <property type="term" value="C:nucleoplasm"/>
    <property type="evidence" value="ECO:0007669"/>
    <property type="project" value="UniProtKB-ARBA"/>
</dbReference>
<dbReference type="FunCoup" id="A0A2K1IMH8">
    <property type="interactions" value="3458"/>
</dbReference>
<comment type="subcellular location">
    <subcellularLocation>
        <location evidence="1 6">Nucleus</location>
    </subcellularLocation>
</comment>
<dbReference type="RefSeq" id="XP_024360331.1">
    <property type="nucleotide sequence ID" value="XM_024504563.2"/>
</dbReference>
<dbReference type="EMBL" id="ABEU02000022">
    <property type="protein sequence ID" value="PNR30481.1"/>
    <property type="molecule type" value="Genomic_DNA"/>
</dbReference>
<dbReference type="Gene3D" id="1.10.10.10">
    <property type="entry name" value="Winged helix-like DNA-binding domain superfamily/Winged helix DNA-binding domain"/>
    <property type="match status" value="2"/>
</dbReference>
<name>A0A2K1IMH8_PHYPA</name>
<reference evidence="8" key="3">
    <citation type="submission" date="2020-12" db="UniProtKB">
        <authorList>
            <consortium name="EnsemblPlants"/>
        </authorList>
    </citation>
    <scope>IDENTIFICATION</scope>
</reference>
<evidence type="ECO:0000313" key="9">
    <source>
        <dbReference type="Proteomes" id="UP000006727"/>
    </source>
</evidence>
<evidence type="ECO:0000313" key="7">
    <source>
        <dbReference type="EMBL" id="PNR30481.1"/>
    </source>
</evidence>
<dbReference type="InterPro" id="IPR036390">
    <property type="entry name" value="WH_DNA-bd_sf"/>
</dbReference>
<evidence type="ECO:0000256" key="2">
    <source>
        <dbReference type="ARBA" id="ARBA00011038"/>
    </source>
</evidence>
<dbReference type="Gramene" id="Pp3c22_6800V3.1">
    <property type="protein sequence ID" value="Pp3c22_6800V3.1"/>
    <property type="gene ID" value="Pp3c22_6800"/>
</dbReference>
<dbReference type="AlphaFoldDB" id="A0A2K1IMH8"/>
<dbReference type="FunFam" id="1.10.10.10:FF:000237">
    <property type="entry name" value="DNA-directed RNA polymerase III subunit RPC6"/>
    <property type="match status" value="1"/>
</dbReference>
<reference evidence="7 9" key="2">
    <citation type="journal article" date="2018" name="Plant J.">
        <title>The Physcomitrella patens chromosome-scale assembly reveals moss genome structure and evolution.</title>
        <authorList>
            <person name="Lang D."/>
            <person name="Ullrich K.K."/>
            <person name="Murat F."/>
            <person name="Fuchs J."/>
            <person name="Jenkins J."/>
            <person name="Haas F.B."/>
            <person name="Piednoel M."/>
            <person name="Gundlach H."/>
            <person name="Van Bel M."/>
            <person name="Meyberg R."/>
            <person name="Vives C."/>
            <person name="Morata J."/>
            <person name="Symeonidi A."/>
            <person name="Hiss M."/>
            <person name="Muchero W."/>
            <person name="Kamisugi Y."/>
            <person name="Saleh O."/>
            <person name="Blanc G."/>
            <person name="Decker E.L."/>
            <person name="van Gessel N."/>
            <person name="Grimwood J."/>
            <person name="Hayes R.D."/>
            <person name="Graham S.W."/>
            <person name="Gunter L.E."/>
            <person name="McDaniel S.F."/>
            <person name="Hoernstein S.N.W."/>
            <person name="Larsson A."/>
            <person name="Li F.W."/>
            <person name="Perroud P.F."/>
            <person name="Phillips J."/>
            <person name="Ranjan P."/>
            <person name="Rokshar D.S."/>
            <person name="Rothfels C.J."/>
            <person name="Schneider L."/>
            <person name="Shu S."/>
            <person name="Stevenson D.W."/>
            <person name="Thummler F."/>
            <person name="Tillich M."/>
            <person name="Villarreal Aguilar J.C."/>
            <person name="Widiez T."/>
            <person name="Wong G.K."/>
            <person name="Wymore A."/>
            <person name="Zhang Y."/>
            <person name="Zimmer A.D."/>
            <person name="Quatrano R.S."/>
            <person name="Mayer K.F.X."/>
            <person name="Goodstein D."/>
            <person name="Casacuberta J.M."/>
            <person name="Vandepoele K."/>
            <person name="Reski R."/>
            <person name="Cuming A.C."/>
            <person name="Tuskan G.A."/>
            <person name="Maumus F."/>
            <person name="Salse J."/>
            <person name="Schmutz J."/>
            <person name="Rensing S.A."/>
        </authorList>
    </citation>
    <scope>NUCLEOTIDE SEQUENCE [LARGE SCALE GENOMIC DNA]</scope>
    <source>
        <strain evidence="8 9">cv. Gransden 2004</strain>
    </source>
</reference>
<dbReference type="STRING" id="3218.A0A2K1IMH8"/>
<dbReference type="EnsemblPlants" id="Pp3c22_6800V3.3">
    <property type="protein sequence ID" value="Pp3c22_6800V3.3"/>
    <property type="gene ID" value="Pp3c22_6800"/>
</dbReference>
<dbReference type="PIRSF" id="PIRSF028763">
    <property type="entry name" value="RNA_pol_Rpc34"/>
    <property type="match status" value="1"/>
</dbReference>
<dbReference type="InterPro" id="IPR007832">
    <property type="entry name" value="RNA_pol_Rpc34"/>
</dbReference>
<evidence type="ECO:0000256" key="6">
    <source>
        <dbReference type="PIRNR" id="PIRNR028763"/>
    </source>
</evidence>
<dbReference type="OrthoDB" id="613763at2759"/>
<sequence>MAPGLGETINKLLDLCRAHPDGLPQRVLDEEIPDLEMLSQALNFLLSKQKLVVFTQGDNIVYKEQSADVAVKFKGLSSEDMLVYQSIEAAANQGIWTADLKRRTNLQQPQINKALKNLEGRSLVKAVKTVTNKNRKVYMLFDLTPSREVTGGAWYTEQDYDAEFVDVVKQQCLQFITRQGLADLEAIADAIKKSGITQVELGLEEFKQIMDTLVLDGDVEETMGGGTYSSDTLCYRVAKARIPETSALTNVPCGICPVLHECQPGGLVSPETCVYFNDWLSF</sequence>
<dbReference type="Gramene" id="Pp3c22_6800V3.3">
    <property type="protein sequence ID" value="Pp3c22_6800V3.3"/>
    <property type="gene ID" value="Pp3c22_6800"/>
</dbReference>
<dbReference type="PaxDb" id="3218-PP1S12_286V6.1"/>
<evidence type="ECO:0000313" key="8">
    <source>
        <dbReference type="EnsemblPlants" id="Pp3c22_6800V3.1"/>
    </source>
</evidence>
<dbReference type="GeneID" id="112274796"/>
<dbReference type="InterPro" id="IPR016049">
    <property type="entry name" value="RNA_pol_Rpc34-like"/>
</dbReference>
<keyword evidence="9" id="KW-1185">Reference proteome</keyword>
<dbReference type="Pfam" id="PF05158">
    <property type="entry name" value="RNA_pol_Rpc34"/>
    <property type="match status" value="2"/>
</dbReference>
<dbReference type="FunFam" id="1.10.10.10:FF:000116">
    <property type="entry name" value="DNA-directed RNA polymerase III subunit RPC6"/>
    <property type="match status" value="1"/>
</dbReference>
<dbReference type="GO" id="GO:0006383">
    <property type="term" value="P:transcription by RNA polymerase III"/>
    <property type="evidence" value="ECO:0007669"/>
    <property type="project" value="UniProtKB-UniRule"/>
</dbReference>
<protein>
    <recommendedName>
        <fullName evidence="6">DNA-directed RNA polymerase III subunit RPC6</fullName>
        <shortName evidence="6">RNA polymerase III subunit C6</shortName>
    </recommendedName>
</protein>
<keyword evidence="3 6" id="KW-0240">DNA-directed RNA polymerase</keyword>
<evidence type="ECO:0000256" key="1">
    <source>
        <dbReference type="ARBA" id="ARBA00004123"/>
    </source>
</evidence>
<dbReference type="KEGG" id="ppp:112274796"/>
<accession>A0A2K1IMH8</accession>
<keyword evidence="4 6" id="KW-0804">Transcription</keyword>
<dbReference type="GO" id="GO:0005666">
    <property type="term" value="C:RNA polymerase III complex"/>
    <property type="evidence" value="ECO:0000318"/>
    <property type="project" value="GO_Central"/>
</dbReference>
<gene>
    <name evidence="8" type="primary">LOC112274796</name>
    <name evidence="7" type="ORF">PHYPA_026797</name>
</gene>
<reference evidence="7 9" key="1">
    <citation type="journal article" date="2008" name="Science">
        <title>The Physcomitrella genome reveals evolutionary insights into the conquest of land by plants.</title>
        <authorList>
            <person name="Rensing S."/>
            <person name="Lang D."/>
            <person name="Zimmer A."/>
            <person name="Terry A."/>
            <person name="Salamov A."/>
            <person name="Shapiro H."/>
            <person name="Nishiyama T."/>
            <person name="Perroud P.-F."/>
            <person name="Lindquist E."/>
            <person name="Kamisugi Y."/>
            <person name="Tanahashi T."/>
            <person name="Sakakibara K."/>
            <person name="Fujita T."/>
            <person name="Oishi K."/>
            <person name="Shin-I T."/>
            <person name="Kuroki Y."/>
            <person name="Toyoda A."/>
            <person name="Suzuki Y."/>
            <person name="Hashimoto A."/>
            <person name="Yamaguchi K."/>
            <person name="Sugano A."/>
            <person name="Kohara Y."/>
            <person name="Fujiyama A."/>
            <person name="Anterola A."/>
            <person name="Aoki S."/>
            <person name="Ashton N."/>
            <person name="Barbazuk W.B."/>
            <person name="Barker E."/>
            <person name="Bennetzen J."/>
            <person name="Bezanilla M."/>
            <person name="Blankenship R."/>
            <person name="Cho S.H."/>
            <person name="Dutcher S."/>
            <person name="Estelle M."/>
            <person name="Fawcett J.A."/>
            <person name="Gundlach H."/>
            <person name="Hanada K."/>
            <person name="Heyl A."/>
            <person name="Hicks K.A."/>
            <person name="Hugh J."/>
            <person name="Lohr M."/>
            <person name="Mayer K."/>
            <person name="Melkozernov A."/>
            <person name="Murata T."/>
            <person name="Nelson D."/>
            <person name="Pils B."/>
            <person name="Prigge M."/>
            <person name="Reiss B."/>
            <person name="Renner T."/>
            <person name="Rombauts S."/>
            <person name="Rushton P."/>
            <person name="Sanderfoot A."/>
            <person name="Schween G."/>
            <person name="Shiu S.-H."/>
            <person name="Stueber K."/>
            <person name="Theodoulou F.L."/>
            <person name="Tu H."/>
            <person name="Van de Peer Y."/>
            <person name="Verrier P.J."/>
            <person name="Waters E."/>
            <person name="Wood A."/>
            <person name="Yang L."/>
            <person name="Cove D."/>
            <person name="Cuming A."/>
            <person name="Hasebe M."/>
            <person name="Lucas S."/>
            <person name="Mishler D.B."/>
            <person name="Reski R."/>
            <person name="Grigoriev I."/>
            <person name="Quatrano R.S."/>
            <person name="Boore J.L."/>
        </authorList>
    </citation>
    <scope>NUCLEOTIDE SEQUENCE [LARGE SCALE GENOMIC DNA]</scope>
    <source>
        <strain evidence="8 9">cv. Gransden 2004</strain>
    </source>
</reference>
<dbReference type="SUPFAM" id="SSF46785">
    <property type="entry name" value="Winged helix' DNA-binding domain"/>
    <property type="match status" value="2"/>
</dbReference>
<keyword evidence="5 6" id="KW-0539">Nucleus</keyword>